<dbReference type="Pfam" id="PF13637">
    <property type="entry name" value="Ank_4"/>
    <property type="match status" value="1"/>
</dbReference>
<dbReference type="eggNOG" id="KOG4177">
    <property type="taxonomic scope" value="Eukaryota"/>
</dbReference>
<dbReference type="PROSITE" id="PS50088">
    <property type="entry name" value="ANK_REPEAT"/>
    <property type="match status" value="4"/>
</dbReference>
<reference evidence="5" key="1">
    <citation type="journal article" date="2010" name="Genome Biol.">
        <title>Genome sequence of the necrotrophic plant pathogen Pythium ultimum reveals original pathogenicity mechanisms and effector repertoire.</title>
        <authorList>
            <person name="Levesque C.A."/>
            <person name="Brouwer H."/>
            <person name="Cano L."/>
            <person name="Hamilton J.P."/>
            <person name="Holt C."/>
            <person name="Huitema E."/>
            <person name="Raffaele S."/>
            <person name="Robideau G.P."/>
            <person name="Thines M."/>
            <person name="Win J."/>
            <person name="Zerillo M.M."/>
            <person name="Beakes G.W."/>
            <person name="Boore J.L."/>
            <person name="Busam D."/>
            <person name="Dumas B."/>
            <person name="Ferriera S."/>
            <person name="Fuerstenberg S.I."/>
            <person name="Gachon C.M."/>
            <person name="Gaulin E."/>
            <person name="Govers F."/>
            <person name="Grenville-Briggs L."/>
            <person name="Horner N."/>
            <person name="Hostetler J."/>
            <person name="Jiang R.H."/>
            <person name="Johnson J."/>
            <person name="Krajaejun T."/>
            <person name="Lin H."/>
            <person name="Meijer H.J."/>
            <person name="Moore B."/>
            <person name="Morris P."/>
            <person name="Phuntmart V."/>
            <person name="Puiu D."/>
            <person name="Shetty J."/>
            <person name="Stajich J.E."/>
            <person name="Tripathy S."/>
            <person name="Wawra S."/>
            <person name="van West P."/>
            <person name="Whitty B.R."/>
            <person name="Coutinho P.M."/>
            <person name="Henrissat B."/>
            <person name="Martin F."/>
            <person name="Thomas P.D."/>
            <person name="Tyler B.M."/>
            <person name="De Vries R.P."/>
            <person name="Kamoun S."/>
            <person name="Yandell M."/>
            <person name="Tisserat N."/>
            <person name="Buell C.R."/>
        </authorList>
    </citation>
    <scope>NUCLEOTIDE SEQUENCE</scope>
    <source>
        <strain evidence="5">DAOM:BR144</strain>
    </source>
</reference>
<dbReference type="Gene3D" id="1.25.40.20">
    <property type="entry name" value="Ankyrin repeat-containing domain"/>
    <property type="match status" value="2"/>
</dbReference>
<evidence type="ECO:0000256" key="3">
    <source>
        <dbReference type="PROSITE-ProRule" id="PRU00023"/>
    </source>
</evidence>
<dbReference type="InterPro" id="IPR051637">
    <property type="entry name" value="Ank_repeat_dom-contain_49"/>
</dbReference>
<dbReference type="SMART" id="SM00248">
    <property type="entry name" value="ANK"/>
    <property type="match status" value="5"/>
</dbReference>
<feature type="repeat" description="ANK" evidence="3">
    <location>
        <begin position="155"/>
        <end position="181"/>
    </location>
</feature>
<dbReference type="Pfam" id="PF12796">
    <property type="entry name" value="Ank_2"/>
    <property type="match status" value="2"/>
</dbReference>
<protein>
    <submittedName>
        <fullName evidence="4">Uncharacterized protein</fullName>
    </submittedName>
</protein>
<dbReference type="InterPro" id="IPR002110">
    <property type="entry name" value="Ankyrin_rpt"/>
</dbReference>
<dbReference type="Proteomes" id="UP000019132">
    <property type="component" value="Unassembled WGS sequence"/>
</dbReference>
<name>K3W4Z1_GLOUD</name>
<sequence>MTAQHEHHEHGGLDDLHAELDTTPVFEAAREGRVDELTRILDADPSQLEARDKYRLTPLHWACDRGQYDVALLLVARGADVNAAEKRLFKRTPLLFAALSGNESLVQLLTEHKADVHATDYKGWTALHCAAHTGSISILRMLLGAGVVIATLTSRHESVLHLAARAGHEELVRWLVTSASDHQVVLLGLQDADGATAVEIARASGHDAIAALLSQA</sequence>
<feature type="repeat" description="ANK" evidence="3">
    <location>
        <begin position="54"/>
        <end position="86"/>
    </location>
</feature>
<keyword evidence="5" id="KW-1185">Reference proteome</keyword>
<keyword evidence="2 3" id="KW-0040">ANK repeat</keyword>
<feature type="repeat" description="ANK" evidence="3">
    <location>
        <begin position="122"/>
        <end position="154"/>
    </location>
</feature>
<accession>K3W4Z1</accession>
<dbReference type="EMBL" id="GL376636">
    <property type="status" value="NOT_ANNOTATED_CDS"/>
    <property type="molecule type" value="Genomic_DNA"/>
</dbReference>
<evidence type="ECO:0000256" key="2">
    <source>
        <dbReference type="ARBA" id="ARBA00023043"/>
    </source>
</evidence>
<dbReference type="InParanoid" id="K3W4Z1"/>
<proteinExistence type="predicted"/>
<dbReference type="OMA" id="HWACDRA"/>
<reference evidence="4" key="3">
    <citation type="submission" date="2015-02" db="UniProtKB">
        <authorList>
            <consortium name="EnsemblProtists"/>
        </authorList>
    </citation>
    <scope>IDENTIFICATION</scope>
    <source>
        <strain evidence="4">DAOM BR144</strain>
    </source>
</reference>
<dbReference type="VEuPathDB" id="FungiDB:PYU1_G000032"/>
<dbReference type="PANTHER" id="PTHR24180">
    <property type="entry name" value="CYCLIN-DEPENDENT KINASE INHIBITOR 2C-RELATED"/>
    <property type="match status" value="1"/>
</dbReference>
<evidence type="ECO:0000313" key="4">
    <source>
        <dbReference type="EnsemblProtists" id="PYU1_T000032"/>
    </source>
</evidence>
<keyword evidence="1" id="KW-0677">Repeat</keyword>
<reference evidence="5" key="2">
    <citation type="submission" date="2010-04" db="EMBL/GenBank/DDBJ databases">
        <authorList>
            <person name="Buell R."/>
            <person name="Hamilton J."/>
            <person name="Hostetler J."/>
        </authorList>
    </citation>
    <scope>NUCLEOTIDE SEQUENCE [LARGE SCALE GENOMIC DNA]</scope>
    <source>
        <strain evidence="5">DAOM:BR144</strain>
    </source>
</reference>
<dbReference type="InterPro" id="IPR036770">
    <property type="entry name" value="Ankyrin_rpt-contain_sf"/>
</dbReference>
<dbReference type="AlphaFoldDB" id="K3W4Z1"/>
<feature type="repeat" description="ANK" evidence="3">
    <location>
        <begin position="89"/>
        <end position="121"/>
    </location>
</feature>
<dbReference type="HOGENOM" id="CLU_000134_18_1_1"/>
<dbReference type="PROSITE" id="PS50297">
    <property type="entry name" value="ANK_REP_REGION"/>
    <property type="match status" value="4"/>
</dbReference>
<evidence type="ECO:0000313" key="5">
    <source>
        <dbReference type="Proteomes" id="UP000019132"/>
    </source>
</evidence>
<dbReference type="SUPFAM" id="SSF48403">
    <property type="entry name" value="Ankyrin repeat"/>
    <property type="match status" value="1"/>
</dbReference>
<dbReference type="STRING" id="431595.K3W4Z1"/>
<organism evidence="4 5">
    <name type="scientific">Globisporangium ultimum (strain ATCC 200006 / CBS 805.95 / DAOM BR144)</name>
    <name type="common">Pythium ultimum</name>
    <dbReference type="NCBI Taxonomy" id="431595"/>
    <lineage>
        <taxon>Eukaryota</taxon>
        <taxon>Sar</taxon>
        <taxon>Stramenopiles</taxon>
        <taxon>Oomycota</taxon>
        <taxon>Peronosporomycetes</taxon>
        <taxon>Pythiales</taxon>
        <taxon>Pythiaceae</taxon>
        <taxon>Globisporangium</taxon>
    </lineage>
</organism>
<evidence type="ECO:0000256" key="1">
    <source>
        <dbReference type="ARBA" id="ARBA00022737"/>
    </source>
</evidence>
<dbReference type="PANTHER" id="PTHR24180:SF45">
    <property type="entry name" value="POLY [ADP-RIBOSE] POLYMERASE TANKYRASE"/>
    <property type="match status" value="1"/>
</dbReference>
<dbReference type="EnsemblProtists" id="PYU1_T000032">
    <property type="protein sequence ID" value="PYU1_T000032"/>
    <property type="gene ID" value="PYU1_G000032"/>
</dbReference>